<comment type="similarity">
    <text evidence="2 10">Belongs to the peptidase S8 family.</text>
</comment>
<feature type="signal peptide" evidence="13">
    <location>
        <begin position="1"/>
        <end position="25"/>
    </location>
</feature>
<evidence type="ECO:0000256" key="11">
    <source>
        <dbReference type="SAM" id="MobiDB-lite"/>
    </source>
</evidence>
<feature type="chain" id="PRO_5039393265" evidence="13">
    <location>
        <begin position="26"/>
        <end position="421"/>
    </location>
</feature>
<dbReference type="InterPro" id="IPR015500">
    <property type="entry name" value="Peptidase_S8_subtilisin-rel"/>
</dbReference>
<keyword evidence="8 12" id="KW-1133">Transmembrane helix</keyword>
<evidence type="ECO:0000256" key="6">
    <source>
        <dbReference type="ARBA" id="ARBA00022801"/>
    </source>
</evidence>
<dbReference type="GO" id="GO:0004252">
    <property type="term" value="F:serine-type endopeptidase activity"/>
    <property type="evidence" value="ECO:0007669"/>
    <property type="project" value="UniProtKB-UniRule"/>
</dbReference>
<comment type="subcellular location">
    <subcellularLocation>
        <location evidence="1">Cell membrane</location>
        <topology evidence="1">Single-pass membrane protein</topology>
    </subcellularLocation>
</comment>
<sequence>MSTKSRAVRRATAALLASLIGLAGAPLVLPTAAVAEDCNVQSLSDSPSDKQWELRRLRPEAAWGMTKGRGVKVGVVDSGVSDDHPLLESRVLEGEGEDYVGNDPTEDCASHGTVIGGIIAAEYQEGSPFYGIAPEAQIVPFRVIVDSEKAGQDAETPGRIARGIRDAVKAGVKVINLSVRSPENDELAAAIADAVSKDVVIVAAAGNIGEKLPAGTTVYPAAYDGVIGVAAITPQGVRSDKSNYGNFVDIAAPGVQITSVAPKGGGIGVLKDGGTSFATAFVTGTAALVRSYYPNMSAPDVIERILATADSPAGNWDKYLGYGIVNPYQAVASLNGKLAHAPAALPAQTFTQPVPPADPLANLKVAASLSAAGAILLTIIILVGQAVRKHVRRDRPGGGSNGTGNGGGRGTPGKAVGRVTA</sequence>
<feature type="active site" description="Charge relay system" evidence="10">
    <location>
        <position position="111"/>
    </location>
</feature>
<evidence type="ECO:0000313" key="16">
    <source>
        <dbReference type="Proteomes" id="UP000548476"/>
    </source>
</evidence>
<keyword evidence="4 10" id="KW-0645">Protease</keyword>
<feature type="compositionally biased region" description="Gly residues" evidence="11">
    <location>
        <begin position="397"/>
        <end position="411"/>
    </location>
</feature>
<reference evidence="15 16" key="1">
    <citation type="submission" date="2020-08" db="EMBL/GenBank/DDBJ databases">
        <title>Genomic Encyclopedia of Type Strains, Phase IV (KMG-IV): sequencing the most valuable type-strain genomes for metagenomic binning, comparative biology and taxonomic classification.</title>
        <authorList>
            <person name="Goeker M."/>
        </authorList>
    </citation>
    <scope>NUCLEOTIDE SEQUENCE [LARGE SCALE GENOMIC DNA]</scope>
    <source>
        <strain evidence="15 16">YIM 65646</strain>
    </source>
</reference>
<keyword evidence="9 12" id="KW-0472">Membrane</keyword>
<keyword evidence="3" id="KW-1003">Cell membrane</keyword>
<dbReference type="PANTHER" id="PTHR43806:SF11">
    <property type="entry name" value="CEREVISIN-RELATED"/>
    <property type="match status" value="1"/>
</dbReference>
<evidence type="ECO:0000256" key="12">
    <source>
        <dbReference type="SAM" id="Phobius"/>
    </source>
</evidence>
<evidence type="ECO:0000256" key="5">
    <source>
        <dbReference type="ARBA" id="ARBA00022692"/>
    </source>
</evidence>
<gene>
    <name evidence="15" type="ORF">HNR73_000690</name>
</gene>
<dbReference type="PRINTS" id="PR00723">
    <property type="entry name" value="SUBTILISIN"/>
</dbReference>
<feature type="active site" description="Charge relay system" evidence="10">
    <location>
        <position position="77"/>
    </location>
</feature>
<dbReference type="InterPro" id="IPR022398">
    <property type="entry name" value="Peptidase_S8_His-AS"/>
</dbReference>
<feature type="active site" description="Charge relay system" evidence="10">
    <location>
        <position position="276"/>
    </location>
</feature>
<evidence type="ECO:0000256" key="7">
    <source>
        <dbReference type="ARBA" id="ARBA00022825"/>
    </source>
</evidence>
<dbReference type="InterPro" id="IPR036852">
    <property type="entry name" value="Peptidase_S8/S53_dom_sf"/>
</dbReference>
<dbReference type="GO" id="GO:0006508">
    <property type="term" value="P:proteolysis"/>
    <property type="evidence" value="ECO:0007669"/>
    <property type="project" value="UniProtKB-KW"/>
</dbReference>
<keyword evidence="6 10" id="KW-0378">Hydrolase</keyword>
<evidence type="ECO:0000256" key="13">
    <source>
        <dbReference type="SAM" id="SignalP"/>
    </source>
</evidence>
<dbReference type="NCBIfam" id="TIGR03921">
    <property type="entry name" value="T7SS_mycosin"/>
    <property type="match status" value="1"/>
</dbReference>
<evidence type="ECO:0000313" key="15">
    <source>
        <dbReference type="EMBL" id="MBB6032843.1"/>
    </source>
</evidence>
<dbReference type="InterPro" id="IPR050131">
    <property type="entry name" value="Peptidase_S8_subtilisin-like"/>
</dbReference>
<protein>
    <submittedName>
        <fullName evidence="15">Type VII secretion-associated serine protease mycosin</fullName>
    </submittedName>
</protein>
<dbReference type="PROSITE" id="PS51892">
    <property type="entry name" value="SUBTILASE"/>
    <property type="match status" value="1"/>
</dbReference>
<evidence type="ECO:0000256" key="2">
    <source>
        <dbReference type="ARBA" id="ARBA00011073"/>
    </source>
</evidence>
<feature type="region of interest" description="Disordered" evidence="11">
    <location>
        <begin position="391"/>
        <end position="421"/>
    </location>
</feature>
<keyword evidence="5 12" id="KW-0812">Transmembrane</keyword>
<feature type="transmembrane region" description="Helical" evidence="12">
    <location>
        <begin position="365"/>
        <end position="387"/>
    </location>
</feature>
<organism evidence="15 16">
    <name type="scientific">Phytomonospora endophytica</name>
    <dbReference type="NCBI Taxonomy" id="714109"/>
    <lineage>
        <taxon>Bacteria</taxon>
        <taxon>Bacillati</taxon>
        <taxon>Actinomycetota</taxon>
        <taxon>Actinomycetes</taxon>
        <taxon>Micromonosporales</taxon>
        <taxon>Micromonosporaceae</taxon>
        <taxon>Phytomonospora</taxon>
    </lineage>
</organism>
<feature type="domain" description="Peptidase S8/S53" evidence="14">
    <location>
        <begin position="68"/>
        <end position="323"/>
    </location>
</feature>
<keyword evidence="13" id="KW-0732">Signal</keyword>
<evidence type="ECO:0000256" key="8">
    <source>
        <dbReference type="ARBA" id="ARBA00022989"/>
    </source>
</evidence>
<evidence type="ECO:0000256" key="9">
    <source>
        <dbReference type="ARBA" id="ARBA00023136"/>
    </source>
</evidence>
<keyword evidence="16" id="KW-1185">Reference proteome</keyword>
<dbReference type="PANTHER" id="PTHR43806">
    <property type="entry name" value="PEPTIDASE S8"/>
    <property type="match status" value="1"/>
</dbReference>
<keyword evidence="7 10" id="KW-0720">Serine protease</keyword>
<comment type="caution">
    <text evidence="15">The sequence shown here is derived from an EMBL/GenBank/DDBJ whole genome shotgun (WGS) entry which is preliminary data.</text>
</comment>
<dbReference type="PROSITE" id="PS00137">
    <property type="entry name" value="SUBTILASE_HIS"/>
    <property type="match status" value="1"/>
</dbReference>
<dbReference type="InterPro" id="IPR023827">
    <property type="entry name" value="Peptidase_S8_Asp-AS"/>
</dbReference>
<dbReference type="GO" id="GO:0005886">
    <property type="term" value="C:plasma membrane"/>
    <property type="evidence" value="ECO:0007669"/>
    <property type="project" value="UniProtKB-SubCell"/>
</dbReference>
<dbReference type="RefSeq" id="WP_184785778.1">
    <property type="nucleotide sequence ID" value="NZ_BONT01000019.1"/>
</dbReference>
<evidence type="ECO:0000256" key="3">
    <source>
        <dbReference type="ARBA" id="ARBA00022475"/>
    </source>
</evidence>
<evidence type="ECO:0000259" key="14">
    <source>
        <dbReference type="Pfam" id="PF00082"/>
    </source>
</evidence>
<proteinExistence type="inferred from homology"/>
<accession>A0A841FCW2</accession>
<dbReference type="EMBL" id="JACHGT010000002">
    <property type="protein sequence ID" value="MBB6032843.1"/>
    <property type="molecule type" value="Genomic_DNA"/>
</dbReference>
<dbReference type="AlphaFoldDB" id="A0A841FCW2"/>
<evidence type="ECO:0000256" key="10">
    <source>
        <dbReference type="PROSITE-ProRule" id="PRU01240"/>
    </source>
</evidence>
<dbReference type="PROSITE" id="PS00136">
    <property type="entry name" value="SUBTILASE_ASP"/>
    <property type="match status" value="1"/>
</dbReference>
<dbReference type="Gene3D" id="3.40.50.200">
    <property type="entry name" value="Peptidase S8/S53 domain"/>
    <property type="match status" value="1"/>
</dbReference>
<evidence type="ECO:0000256" key="4">
    <source>
        <dbReference type="ARBA" id="ARBA00022670"/>
    </source>
</evidence>
<dbReference type="InterPro" id="IPR000209">
    <property type="entry name" value="Peptidase_S8/S53_dom"/>
</dbReference>
<dbReference type="Proteomes" id="UP000548476">
    <property type="component" value="Unassembled WGS sequence"/>
</dbReference>
<dbReference type="SUPFAM" id="SSF52743">
    <property type="entry name" value="Subtilisin-like"/>
    <property type="match status" value="1"/>
</dbReference>
<name>A0A841FCW2_9ACTN</name>
<dbReference type="InterPro" id="IPR023834">
    <property type="entry name" value="T7SS_pept_S8A_mycosin"/>
</dbReference>
<evidence type="ECO:0000256" key="1">
    <source>
        <dbReference type="ARBA" id="ARBA00004162"/>
    </source>
</evidence>
<dbReference type="Pfam" id="PF00082">
    <property type="entry name" value="Peptidase_S8"/>
    <property type="match status" value="1"/>
</dbReference>